<protein>
    <recommendedName>
        <fullName evidence="4">Glycosyltransferase 2</fullName>
    </recommendedName>
</protein>
<keyword evidence="1" id="KW-1133">Transmembrane helix</keyword>
<sequence length="697" mass="78228">NLTTSRVGEDEAMSTPAMWTQLRSSVFLSDEELGKKDDDHQLAGTAMLRSSHWQPATTTHSRRLLKRIAVLFLAAIGLWLVSRDILLDLGYGDHRKSRYSYSGLSGSGDTVPYKQHGPAVGNTKPSDTAAVKPAPTVPDHSFNGPIKFHDLAVSLHAISKLRGSFPVNKNILFMTANLKTASVLLPMACEMGRERRNHVHFALLSRDMIGMEDLQQINGLDDSCEIYFHDARPDFVSTSSDTRLQYATARALFHINTYMHPQVIIIDSTEQEESWFKKGAKLQGDFMGTPVIELPDNAAKRLGWLTKLDSSSLATWHKINIDILIHAPSTGSGSLGRLLKSLHVADFTAGTMPHLTIELPQVVEQATQRTLQAFRWPPAHMAHTHGNAQMLSLRHRIPRERLTEEESSVRFLESFWPRSEEHSHVLVLSPQVEVTPQFFHYLKFMLLEYRYSGTALSQQWDRQIMGFSMVVPQAFINGTLGFEEPDPLDPEQQEGKGGGFLWQAPHSDAVLFMGDKWVELHRFVSQTLERQHDASPPAVLSHKEVSKQYPSWLEHVLRLSQARGYLTVYPGAETASVMATVHRDLARPPEEYWKGVAADEKPKEGLVTLDNDTPVSPLVGILDTLPRRGAFLAYVEMPMLAWKGAVSDLEEVDRSAREYAAIWRMKVGRCDPKSEEAAEQVMGRQKDLFCEGADKVE</sequence>
<name>A0A0G4M0Q1_VERLO</name>
<proteinExistence type="predicted"/>
<organism evidence="2 3">
    <name type="scientific">Verticillium longisporum</name>
    <name type="common">Verticillium dahliae var. longisporum</name>
    <dbReference type="NCBI Taxonomy" id="100787"/>
    <lineage>
        <taxon>Eukaryota</taxon>
        <taxon>Fungi</taxon>
        <taxon>Dikarya</taxon>
        <taxon>Ascomycota</taxon>
        <taxon>Pezizomycotina</taxon>
        <taxon>Sordariomycetes</taxon>
        <taxon>Hypocreomycetidae</taxon>
        <taxon>Glomerellales</taxon>
        <taxon>Plectosphaerellaceae</taxon>
        <taxon>Verticillium</taxon>
    </lineage>
</organism>
<dbReference type="Proteomes" id="UP000044602">
    <property type="component" value="Unassembled WGS sequence"/>
</dbReference>
<feature type="non-terminal residue" evidence="2">
    <location>
        <position position="1"/>
    </location>
</feature>
<reference evidence="2 3" key="1">
    <citation type="submission" date="2015-05" db="EMBL/GenBank/DDBJ databases">
        <authorList>
            <person name="Wang D.B."/>
            <person name="Wang M."/>
        </authorList>
    </citation>
    <scope>NUCLEOTIDE SEQUENCE [LARGE SCALE GENOMIC DNA]</scope>
    <source>
        <strain evidence="2">VL1</strain>
    </source>
</reference>
<evidence type="ECO:0000313" key="2">
    <source>
        <dbReference type="EMBL" id="CRK27858.1"/>
    </source>
</evidence>
<keyword evidence="3" id="KW-1185">Reference proteome</keyword>
<evidence type="ECO:0000256" key="1">
    <source>
        <dbReference type="SAM" id="Phobius"/>
    </source>
</evidence>
<keyword evidence="1" id="KW-0472">Membrane</keyword>
<gene>
    <name evidence="2" type="ORF">BN1708_004519</name>
</gene>
<dbReference type="STRING" id="100787.A0A0G4M0Q1"/>
<evidence type="ECO:0000313" key="3">
    <source>
        <dbReference type="Proteomes" id="UP000044602"/>
    </source>
</evidence>
<dbReference type="AlphaFoldDB" id="A0A0G4M0Q1"/>
<accession>A0A0G4M0Q1</accession>
<feature type="transmembrane region" description="Helical" evidence="1">
    <location>
        <begin position="64"/>
        <end position="81"/>
    </location>
</feature>
<keyword evidence="1" id="KW-0812">Transmembrane</keyword>
<evidence type="ECO:0008006" key="4">
    <source>
        <dbReference type="Google" id="ProtNLM"/>
    </source>
</evidence>
<dbReference type="PANTHER" id="PTHR33604:SF3">
    <property type="entry name" value="OSJNBA0004B13.7 PROTEIN"/>
    <property type="match status" value="1"/>
</dbReference>
<dbReference type="PANTHER" id="PTHR33604">
    <property type="entry name" value="OSJNBA0004B13.7 PROTEIN"/>
    <property type="match status" value="1"/>
</dbReference>
<dbReference type="EMBL" id="CVQH01020529">
    <property type="protein sequence ID" value="CRK27858.1"/>
    <property type="molecule type" value="Genomic_DNA"/>
</dbReference>